<comment type="caution">
    <text evidence="9">The sequence shown here is derived from an EMBL/GenBank/DDBJ whole genome shotgun (WGS) entry which is preliminary data.</text>
</comment>
<accession>A0A9N8EK81</accession>
<protein>
    <submittedName>
        <fullName evidence="9">35 member F2</fullName>
    </submittedName>
</protein>
<feature type="transmembrane region" description="Helical" evidence="8">
    <location>
        <begin position="237"/>
        <end position="255"/>
    </location>
</feature>
<dbReference type="OrthoDB" id="44433at2759"/>
<gene>
    <name evidence="9" type="ORF">SEMRO_1395_G269010.1</name>
</gene>
<feature type="transmembrane region" description="Helical" evidence="8">
    <location>
        <begin position="146"/>
        <end position="165"/>
    </location>
</feature>
<keyword evidence="4 8" id="KW-0812">Transmembrane</keyword>
<dbReference type="SUPFAM" id="SSF103481">
    <property type="entry name" value="Multidrug resistance efflux transporter EmrE"/>
    <property type="match status" value="1"/>
</dbReference>
<evidence type="ECO:0000256" key="3">
    <source>
        <dbReference type="ARBA" id="ARBA00022448"/>
    </source>
</evidence>
<evidence type="ECO:0000313" key="9">
    <source>
        <dbReference type="EMBL" id="CAB9523252.1"/>
    </source>
</evidence>
<dbReference type="PANTHER" id="PTHR14233">
    <property type="entry name" value="DUF914-RELATED"/>
    <property type="match status" value="1"/>
</dbReference>
<comment type="subcellular location">
    <subcellularLocation>
        <location evidence="1">Membrane</location>
        <topology evidence="1">Multi-pass membrane protein</topology>
    </subcellularLocation>
</comment>
<organism evidence="9 10">
    <name type="scientific">Seminavis robusta</name>
    <dbReference type="NCBI Taxonomy" id="568900"/>
    <lineage>
        <taxon>Eukaryota</taxon>
        <taxon>Sar</taxon>
        <taxon>Stramenopiles</taxon>
        <taxon>Ochrophyta</taxon>
        <taxon>Bacillariophyta</taxon>
        <taxon>Bacillariophyceae</taxon>
        <taxon>Bacillariophycidae</taxon>
        <taxon>Naviculales</taxon>
        <taxon>Naviculaceae</taxon>
        <taxon>Seminavis</taxon>
    </lineage>
</organism>
<name>A0A9N8EK81_9STRA</name>
<comment type="similarity">
    <text evidence="2">Belongs to the SLC35F solute transporter family.</text>
</comment>
<feature type="transmembrane region" description="Helical" evidence="8">
    <location>
        <begin position="72"/>
        <end position="92"/>
    </location>
</feature>
<reference evidence="9" key="1">
    <citation type="submission" date="2020-06" db="EMBL/GenBank/DDBJ databases">
        <authorList>
            <consortium name="Plant Systems Biology data submission"/>
        </authorList>
    </citation>
    <scope>NUCLEOTIDE SEQUENCE</scope>
    <source>
        <strain evidence="9">D6</strain>
    </source>
</reference>
<evidence type="ECO:0000256" key="4">
    <source>
        <dbReference type="ARBA" id="ARBA00022692"/>
    </source>
</evidence>
<evidence type="ECO:0000256" key="7">
    <source>
        <dbReference type="SAM" id="MobiDB-lite"/>
    </source>
</evidence>
<evidence type="ECO:0000256" key="8">
    <source>
        <dbReference type="SAM" id="Phobius"/>
    </source>
</evidence>
<dbReference type="AlphaFoldDB" id="A0A9N8EK81"/>
<keyword evidence="5 8" id="KW-1133">Transmembrane helix</keyword>
<feature type="transmembrane region" description="Helical" evidence="8">
    <location>
        <begin position="270"/>
        <end position="291"/>
    </location>
</feature>
<feature type="transmembrane region" description="Helical" evidence="8">
    <location>
        <begin position="202"/>
        <end position="225"/>
    </location>
</feature>
<sequence length="402" mass="44585">MATRHDDDDDDEPKGFWQAVQQRRQESDQEAAADARRQQQSRCHAILLGQFVAFVAASVNVTSFTLENSYQVVAPLSQLFVMYIFLSLHLLLRSPPPPPQDNEHQQQYRMPLFGFRLKIPWYIYLFFSCLDVGAGVIMLLSLQYTSLTSVTLLGSLTVPSTMLFSKFLLDKSFGAHHVWGVCLCLLGGCLTIWADLDDPDAFIINGGDMMAITAALLYGLGDAVSEYSIKHIDRMEFLGMMGFFGMILTGIQFPFQEGHVLAELFGDPKAHTGALVLMASYVSLLLLYYVTEAYFLVSSDATLLNLCLQAQNLWAILFSVLSHQAAPPGLFYLAVVLVFLGVAAYEVGPSSDPVEQIIVTSVQSQQQDQELVTTSSPDTTEMDSKRKQGGAEYDSIQQIEII</sequence>
<dbReference type="InterPro" id="IPR037185">
    <property type="entry name" value="EmrE-like"/>
</dbReference>
<evidence type="ECO:0000256" key="2">
    <source>
        <dbReference type="ARBA" id="ARBA00007863"/>
    </source>
</evidence>
<dbReference type="EMBL" id="CAICTM010001393">
    <property type="protein sequence ID" value="CAB9523252.1"/>
    <property type="molecule type" value="Genomic_DNA"/>
</dbReference>
<keyword evidence="10" id="KW-1185">Reference proteome</keyword>
<proteinExistence type="inferred from homology"/>
<dbReference type="Pfam" id="PF06027">
    <property type="entry name" value="SLC35F"/>
    <property type="match status" value="1"/>
</dbReference>
<dbReference type="Proteomes" id="UP001153069">
    <property type="component" value="Unassembled WGS sequence"/>
</dbReference>
<feature type="transmembrane region" description="Helical" evidence="8">
    <location>
        <begin position="177"/>
        <end position="196"/>
    </location>
</feature>
<dbReference type="InterPro" id="IPR052221">
    <property type="entry name" value="SLC35F_Transporter"/>
</dbReference>
<feature type="compositionally biased region" description="Basic and acidic residues" evidence="7">
    <location>
        <begin position="23"/>
        <end position="35"/>
    </location>
</feature>
<evidence type="ECO:0000256" key="5">
    <source>
        <dbReference type="ARBA" id="ARBA00022989"/>
    </source>
</evidence>
<feature type="region of interest" description="Disordered" evidence="7">
    <location>
        <begin position="368"/>
        <end position="395"/>
    </location>
</feature>
<feature type="transmembrane region" description="Helical" evidence="8">
    <location>
        <begin position="45"/>
        <end position="66"/>
    </location>
</feature>
<feature type="region of interest" description="Disordered" evidence="7">
    <location>
        <begin position="1"/>
        <end position="35"/>
    </location>
</feature>
<dbReference type="PANTHER" id="PTHR14233:SF4">
    <property type="entry name" value="SOLUTE CARRIER FAMILY 35 MEMBER F2"/>
    <property type="match status" value="1"/>
</dbReference>
<dbReference type="InterPro" id="IPR009262">
    <property type="entry name" value="SLC35_F1/F2/F6"/>
</dbReference>
<feature type="transmembrane region" description="Helical" evidence="8">
    <location>
        <begin position="119"/>
        <end position="140"/>
    </location>
</feature>
<dbReference type="GO" id="GO:0022857">
    <property type="term" value="F:transmembrane transporter activity"/>
    <property type="evidence" value="ECO:0007669"/>
    <property type="project" value="InterPro"/>
</dbReference>
<evidence type="ECO:0000256" key="1">
    <source>
        <dbReference type="ARBA" id="ARBA00004141"/>
    </source>
</evidence>
<evidence type="ECO:0000256" key="6">
    <source>
        <dbReference type="ARBA" id="ARBA00023136"/>
    </source>
</evidence>
<dbReference type="GO" id="GO:0016020">
    <property type="term" value="C:membrane"/>
    <property type="evidence" value="ECO:0007669"/>
    <property type="project" value="UniProtKB-SubCell"/>
</dbReference>
<keyword evidence="3" id="KW-0813">Transport</keyword>
<evidence type="ECO:0000313" key="10">
    <source>
        <dbReference type="Proteomes" id="UP001153069"/>
    </source>
</evidence>
<keyword evidence="6 8" id="KW-0472">Membrane</keyword>